<dbReference type="GO" id="GO:1990060">
    <property type="term" value="C:maltose transport complex"/>
    <property type="evidence" value="ECO:0007669"/>
    <property type="project" value="TreeGrafter"/>
</dbReference>
<organism evidence="2 3">
    <name type="scientific">Mesorhizobium sangaii</name>
    <dbReference type="NCBI Taxonomy" id="505389"/>
    <lineage>
        <taxon>Bacteria</taxon>
        <taxon>Pseudomonadati</taxon>
        <taxon>Pseudomonadota</taxon>
        <taxon>Alphaproteobacteria</taxon>
        <taxon>Hyphomicrobiales</taxon>
        <taxon>Phyllobacteriaceae</taxon>
        <taxon>Mesorhizobium</taxon>
    </lineage>
</organism>
<feature type="domain" description="ABC transporter" evidence="1">
    <location>
        <begin position="20"/>
        <end position="124"/>
    </location>
</feature>
<dbReference type="InterPro" id="IPR047641">
    <property type="entry name" value="ABC_transpr_MalK/UgpC-like"/>
</dbReference>
<dbReference type="Proteomes" id="UP000556329">
    <property type="component" value="Unassembled WGS sequence"/>
</dbReference>
<evidence type="ECO:0000259" key="1">
    <source>
        <dbReference type="Pfam" id="PF00005"/>
    </source>
</evidence>
<dbReference type="GO" id="GO:0055052">
    <property type="term" value="C:ATP-binding cassette (ABC) transporter complex, substrate-binding subunit-containing"/>
    <property type="evidence" value="ECO:0007669"/>
    <property type="project" value="TreeGrafter"/>
</dbReference>
<dbReference type="PANTHER" id="PTHR43875:SF3">
    <property type="entry name" value="MALTOSE_MALTODEXTRIN IMPORT ATP-BINDING PROTEIN MALK"/>
    <property type="match status" value="1"/>
</dbReference>
<dbReference type="InterPro" id="IPR027417">
    <property type="entry name" value="P-loop_NTPase"/>
</dbReference>
<dbReference type="SUPFAM" id="SSF52540">
    <property type="entry name" value="P-loop containing nucleoside triphosphate hydrolases"/>
    <property type="match status" value="1"/>
</dbReference>
<proteinExistence type="predicted"/>
<dbReference type="PANTHER" id="PTHR43875">
    <property type="entry name" value="MALTODEXTRIN IMPORT ATP-BINDING PROTEIN MSMX"/>
    <property type="match status" value="1"/>
</dbReference>
<dbReference type="InterPro" id="IPR003439">
    <property type="entry name" value="ABC_transporter-like_ATP-bd"/>
</dbReference>
<keyword evidence="2" id="KW-0813">Transport</keyword>
<dbReference type="Gene3D" id="3.40.50.300">
    <property type="entry name" value="P-loop containing nucleotide triphosphate hydrolases"/>
    <property type="match status" value="1"/>
</dbReference>
<accession>A0A841PC96</accession>
<keyword evidence="2" id="KW-0762">Sugar transport</keyword>
<dbReference type="Pfam" id="PF00005">
    <property type="entry name" value="ABC_tran"/>
    <property type="match status" value="1"/>
</dbReference>
<dbReference type="AlphaFoldDB" id="A0A841PC96"/>
<dbReference type="GO" id="GO:0015423">
    <property type="term" value="F:ABC-type maltose transporter activity"/>
    <property type="evidence" value="ECO:0007669"/>
    <property type="project" value="TreeGrafter"/>
</dbReference>
<gene>
    <name evidence="2" type="ORF">HNQ71_001144</name>
</gene>
<evidence type="ECO:0000313" key="3">
    <source>
        <dbReference type="Proteomes" id="UP000556329"/>
    </source>
</evidence>
<sequence>MAELKLRGVRKSYGNAEVIKGVDLDVGDREFVVFVGPSGCGKSTLLRMIAGLEKITSGELMLDGARINEVDPSERGLAMVFQSYALYPHMTVAENMGFALKIAGLPVVERDAKVKAAADVLQLSLCSSGGRRSCPAASASVLPSAVRSCASRRCSCSTNRCRTSTPHFASTCGWS</sequence>
<reference evidence="2 3" key="1">
    <citation type="submission" date="2020-08" db="EMBL/GenBank/DDBJ databases">
        <title>Genomic Encyclopedia of Type Strains, Phase IV (KMG-IV): sequencing the most valuable type-strain genomes for metagenomic binning, comparative biology and taxonomic classification.</title>
        <authorList>
            <person name="Goeker M."/>
        </authorList>
    </citation>
    <scope>NUCLEOTIDE SEQUENCE [LARGE SCALE GENOMIC DNA]</scope>
    <source>
        <strain evidence="2 3">DSM 100039</strain>
    </source>
</reference>
<dbReference type="GO" id="GO:0016887">
    <property type="term" value="F:ATP hydrolysis activity"/>
    <property type="evidence" value="ECO:0007669"/>
    <property type="project" value="InterPro"/>
</dbReference>
<comment type="caution">
    <text evidence="2">The sequence shown here is derived from an EMBL/GenBank/DDBJ whole genome shotgun (WGS) entry which is preliminary data.</text>
</comment>
<protein>
    <submittedName>
        <fullName evidence="2">ABC-type sugar transport system ATPase subunit</fullName>
    </submittedName>
</protein>
<evidence type="ECO:0000313" key="2">
    <source>
        <dbReference type="EMBL" id="MBB6408500.1"/>
    </source>
</evidence>
<name>A0A841PC96_9HYPH</name>
<keyword evidence="3" id="KW-1185">Reference proteome</keyword>
<dbReference type="GO" id="GO:0005524">
    <property type="term" value="F:ATP binding"/>
    <property type="evidence" value="ECO:0007669"/>
    <property type="project" value="InterPro"/>
</dbReference>
<dbReference type="EMBL" id="JACHEF010000001">
    <property type="protein sequence ID" value="MBB6408500.1"/>
    <property type="molecule type" value="Genomic_DNA"/>
</dbReference>